<evidence type="ECO:0000313" key="2">
    <source>
        <dbReference type="EMBL" id="GIE19794.1"/>
    </source>
</evidence>
<dbReference type="PANTHER" id="PTHR40765:SF2">
    <property type="entry name" value="ESX-2 SECRETION SYSTEM ATPASE ECCB2"/>
    <property type="match status" value="1"/>
</dbReference>
<gene>
    <name evidence="2" type="ORF">Ahu01nite_028960</name>
</gene>
<keyword evidence="1" id="KW-0472">Membrane</keyword>
<proteinExistence type="predicted"/>
<keyword evidence="1" id="KW-0812">Transmembrane</keyword>
<dbReference type="NCBIfam" id="TIGR03919">
    <property type="entry name" value="T7SS_EccB"/>
    <property type="match status" value="1"/>
</dbReference>
<comment type="caution">
    <text evidence="2">The sequence shown here is derived from an EMBL/GenBank/DDBJ whole genome shotgun (WGS) entry which is preliminary data.</text>
</comment>
<evidence type="ECO:0000256" key="1">
    <source>
        <dbReference type="SAM" id="Phobius"/>
    </source>
</evidence>
<name>A0ABQ3ZMH2_9ACTN</name>
<sequence>MQTQRDHVHAHTFMVGRLSSALVEGDPTRAEIPGRRAQTGFLIGIILVALVVGGFAVYGWIVPGGSNAYKTAGAILVEKESGNRYVYLNGVLYSTPDLTSAMLIQGAKSQVKLISKNSIKDVPRGGAIGVSGAPKEVPAAGDLFAGPWLTCLPGSVVTDRKVDGVGVNLDPKTPADPLPEKNFAVVRGDDGTPYLLANYLKYKVTDEAVLVALGAGSIKPAAAPDMWLDWLGDGPELGPAKIEGAGQKGPKVGGESYDVGTLFRQRSDSGVEQLFVLRKDGLAPMSRTEFLIADAKDKGSPVDVDPSAIVGAKRSSDQSLLDRLPDLASLRLEDAAGRALCMQQRPVSATNFTSVVVYAPRYAAAVNNDGGTFVISRPGAGMAVVAAPVLSTTAVKQVSFLDENGTAYRLTGADTVAALKLSNVTPVPFPKDLLAVLPQGPALSRQAVAGLPRG</sequence>
<accession>A0ABQ3ZMH2</accession>
<organism evidence="2 3">
    <name type="scientific">Winogradskya humida</name>
    <dbReference type="NCBI Taxonomy" id="113566"/>
    <lineage>
        <taxon>Bacteria</taxon>
        <taxon>Bacillati</taxon>
        <taxon>Actinomycetota</taxon>
        <taxon>Actinomycetes</taxon>
        <taxon>Micromonosporales</taxon>
        <taxon>Micromonosporaceae</taxon>
        <taxon>Winogradskya</taxon>
    </lineage>
</organism>
<protein>
    <recommendedName>
        <fullName evidence="4">Type VII secretion protein EccB</fullName>
    </recommendedName>
</protein>
<reference evidence="2 3" key="1">
    <citation type="submission" date="2021-01" db="EMBL/GenBank/DDBJ databases">
        <title>Whole genome shotgun sequence of Actinoplanes humidus NBRC 14915.</title>
        <authorList>
            <person name="Komaki H."/>
            <person name="Tamura T."/>
        </authorList>
    </citation>
    <scope>NUCLEOTIDE SEQUENCE [LARGE SCALE GENOMIC DNA]</scope>
    <source>
        <strain evidence="2 3">NBRC 14915</strain>
    </source>
</reference>
<evidence type="ECO:0008006" key="4">
    <source>
        <dbReference type="Google" id="ProtNLM"/>
    </source>
</evidence>
<dbReference type="InterPro" id="IPR007795">
    <property type="entry name" value="T7SS_EccB"/>
</dbReference>
<keyword evidence="1" id="KW-1133">Transmembrane helix</keyword>
<feature type="transmembrane region" description="Helical" evidence="1">
    <location>
        <begin position="39"/>
        <end position="61"/>
    </location>
</feature>
<evidence type="ECO:0000313" key="3">
    <source>
        <dbReference type="Proteomes" id="UP000603200"/>
    </source>
</evidence>
<keyword evidence="3" id="KW-1185">Reference proteome</keyword>
<dbReference type="PANTHER" id="PTHR40765">
    <property type="entry name" value="ESX-2 SECRETION SYSTEM ATPASE ECCB2"/>
    <property type="match status" value="1"/>
</dbReference>
<dbReference type="Gene3D" id="3.30.2390.20">
    <property type="entry name" value="Type VII secretion system EccB, repeat 1 domain"/>
    <property type="match status" value="1"/>
</dbReference>
<dbReference type="Pfam" id="PF05108">
    <property type="entry name" value="T7SS_ESX1_EccB"/>
    <property type="match status" value="1"/>
</dbReference>
<dbReference type="RefSeq" id="WP_203837005.1">
    <property type="nucleotide sequence ID" value="NZ_BAAATV010000006.1"/>
</dbReference>
<dbReference type="InterPro" id="IPR044857">
    <property type="entry name" value="T7SS_EccB_R1"/>
</dbReference>
<dbReference type="Proteomes" id="UP000603200">
    <property type="component" value="Unassembled WGS sequence"/>
</dbReference>
<dbReference type="EMBL" id="BOMN01000033">
    <property type="protein sequence ID" value="GIE19794.1"/>
    <property type="molecule type" value="Genomic_DNA"/>
</dbReference>